<dbReference type="InterPro" id="IPR010611">
    <property type="entry name" value="3D_dom"/>
</dbReference>
<dbReference type="Gene3D" id="2.40.40.10">
    <property type="entry name" value="RlpA-like domain"/>
    <property type="match status" value="1"/>
</dbReference>
<dbReference type="PANTHER" id="PTHR39160">
    <property type="entry name" value="CELL WALL-BINDING PROTEIN YOCH"/>
    <property type="match status" value="1"/>
</dbReference>
<dbReference type="Pfam" id="PF06725">
    <property type="entry name" value="3D"/>
    <property type="match status" value="1"/>
</dbReference>
<organism evidence="3">
    <name type="scientific">hydrothermal vent metagenome</name>
    <dbReference type="NCBI Taxonomy" id="652676"/>
    <lineage>
        <taxon>unclassified sequences</taxon>
        <taxon>metagenomes</taxon>
        <taxon>ecological metagenomes</taxon>
    </lineage>
</organism>
<dbReference type="InterPro" id="IPR051933">
    <property type="entry name" value="Resuscitation_pf_RpfB"/>
</dbReference>
<feature type="domain" description="3D" evidence="2">
    <location>
        <begin position="114"/>
        <end position="172"/>
    </location>
</feature>
<sequence length="175" mass="19739">MSRFSFFPLFIGLLLVLGGCAGHTSRIMETTAYCGCGKCCSWERGSWTYLKLDFWNRYVSAGPNAGRPYSGLTAAGTEAVEPVPGLFSVNSLVNPWMIPVRLVFPWLWLHRDGTIAADTKFYPFGTRMYVPGYGWGVVEDRGSAIKGPDRIDLYFESHQDALNWGRRRVEVQIER</sequence>
<dbReference type="GO" id="GO:0009254">
    <property type="term" value="P:peptidoglycan turnover"/>
    <property type="evidence" value="ECO:0007669"/>
    <property type="project" value="InterPro"/>
</dbReference>
<dbReference type="SUPFAM" id="SSF50685">
    <property type="entry name" value="Barwin-like endoglucanases"/>
    <property type="match status" value="1"/>
</dbReference>
<dbReference type="EMBL" id="UOEY01000010">
    <property type="protein sequence ID" value="VAW34819.1"/>
    <property type="molecule type" value="Genomic_DNA"/>
</dbReference>
<evidence type="ECO:0000256" key="1">
    <source>
        <dbReference type="ARBA" id="ARBA00022729"/>
    </source>
</evidence>
<keyword evidence="1" id="KW-0732">Signal</keyword>
<dbReference type="GO" id="GO:0019867">
    <property type="term" value="C:outer membrane"/>
    <property type="evidence" value="ECO:0007669"/>
    <property type="project" value="InterPro"/>
</dbReference>
<reference evidence="3" key="1">
    <citation type="submission" date="2018-06" db="EMBL/GenBank/DDBJ databases">
        <authorList>
            <person name="Zhirakovskaya E."/>
        </authorList>
    </citation>
    <scope>NUCLEOTIDE SEQUENCE</scope>
</reference>
<evidence type="ECO:0000313" key="3">
    <source>
        <dbReference type="EMBL" id="VAW34819.1"/>
    </source>
</evidence>
<dbReference type="AlphaFoldDB" id="A0A3B0VDB8"/>
<protein>
    <recommendedName>
        <fullName evidence="2">3D domain-containing protein</fullName>
    </recommendedName>
</protein>
<dbReference type="PANTHER" id="PTHR39160:SF4">
    <property type="entry name" value="RESUSCITATION-PROMOTING FACTOR RPFB"/>
    <property type="match status" value="1"/>
</dbReference>
<evidence type="ECO:0000259" key="2">
    <source>
        <dbReference type="Pfam" id="PF06725"/>
    </source>
</evidence>
<dbReference type="CDD" id="cd22786">
    <property type="entry name" value="DPBB_YuiC-like"/>
    <property type="match status" value="1"/>
</dbReference>
<proteinExistence type="predicted"/>
<gene>
    <name evidence="3" type="ORF">MNBD_DELTA04-679</name>
</gene>
<dbReference type="PROSITE" id="PS51257">
    <property type="entry name" value="PROKAR_LIPOPROTEIN"/>
    <property type="match status" value="1"/>
</dbReference>
<name>A0A3B0VDB8_9ZZZZ</name>
<dbReference type="GO" id="GO:0004553">
    <property type="term" value="F:hydrolase activity, hydrolyzing O-glycosyl compounds"/>
    <property type="evidence" value="ECO:0007669"/>
    <property type="project" value="InterPro"/>
</dbReference>
<accession>A0A3B0VDB8</accession>
<dbReference type="InterPro" id="IPR036908">
    <property type="entry name" value="RlpA-like_sf"/>
</dbReference>